<proteinExistence type="predicted"/>
<reference evidence="1" key="2">
    <citation type="submission" date="2025-08" db="UniProtKB">
        <authorList>
            <consortium name="Ensembl"/>
        </authorList>
    </citation>
    <scope>IDENTIFICATION</scope>
</reference>
<organism evidence="1 2">
    <name type="scientific">Ciona savignyi</name>
    <name type="common">Pacific transparent sea squirt</name>
    <dbReference type="NCBI Taxonomy" id="51511"/>
    <lineage>
        <taxon>Eukaryota</taxon>
        <taxon>Metazoa</taxon>
        <taxon>Chordata</taxon>
        <taxon>Tunicata</taxon>
        <taxon>Ascidiacea</taxon>
        <taxon>Phlebobranchia</taxon>
        <taxon>Cionidae</taxon>
        <taxon>Ciona</taxon>
    </lineage>
</organism>
<dbReference type="InterPro" id="IPR013761">
    <property type="entry name" value="SAM/pointed_sf"/>
</dbReference>
<keyword evidence="2" id="KW-1185">Reference proteome</keyword>
<dbReference type="Proteomes" id="UP000007875">
    <property type="component" value="Unassembled WGS sequence"/>
</dbReference>
<dbReference type="GeneTree" id="ENSGT00940000168954"/>
<evidence type="ECO:0000313" key="1">
    <source>
        <dbReference type="Ensembl" id="ENSCSAVP00000000960.1"/>
    </source>
</evidence>
<dbReference type="Gene3D" id="1.10.150.50">
    <property type="entry name" value="Transcription Factor, Ets-1"/>
    <property type="match status" value="1"/>
</dbReference>
<evidence type="ECO:0008006" key="3">
    <source>
        <dbReference type="Google" id="ProtNLM"/>
    </source>
</evidence>
<dbReference type="Ensembl" id="ENSCSAVT00000000970.1">
    <property type="protein sequence ID" value="ENSCSAVP00000000960.1"/>
    <property type="gene ID" value="ENSCSAVG00000000539.1"/>
</dbReference>
<name>H2Y6L2_CIOSA</name>
<reference evidence="1" key="3">
    <citation type="submission" date="2025-09" db="UniProtKB">
        <authorList>
            <consortium name="Ensembl"/>
        </authorList>
    </citation>
    <scope>IDENTIFICATION</scope>
</reference>
<protein>
    <recommendedName>
        <fullName evidence="3">SAM domain-containing protein</fullName>
    </recommendedName>
</protein>
<accession>H2Y6L2</accession>
<dbReference type="HOGENOM" id="CLU_1440598_0_0_1"/>
<sequence>MNKSIISGHQRRSSDISPLHQSILHSDDLYNCLASVGLAKLRGLFPLNFTVKKLIHLTKQDLQTEYGLTNQRDLNDLLVALEKIKSRRPHDTQKEEQRSLKVDSEYSLSYSPDSRSPMHTSASVHDFATCVPRGLMFQRQLSDQAIARRGSLASLTSPSISHGIAQHVATHCLPPPLDLIHLACCHKD</sequence>
<evidence type="ECO:0000313" key="2">
    <source>
        <dbReference type="Proteomes" id="UP000007875"/>
    </source>
</evidence>
<dbReference type="AlphaFoldDB" id="H2Y6L2"/>
<reference evidence="2" key="1">
    <citation type="submission" date="2003-08" db="EMBL/GenBank/DDBJ databases">
        <authorList>
            <person name="Birren B."/>
            <person name="Nusbaum C."/>
            <person name="Abebe A."/>
            <person name="Abouelleil A."/>
            <person name="Adekoya E."/>
            <person name="Ait-zahra M."/>
            <person name="Allen N."/>
            <person name="Allen T."/>
            <person name="An P."/>
            <person name="Anderson M."/>
            <person name="Anderson S."/>
            <person name="Arachchi H."/>
            <person name="Armbruster J."/>
            <person name="Bachantsang P."/>
            <person name="Baldwin J."/>
            <person name="Barry A."/>
            <person name="Bayul T."/>
            <person name="Blitshsteyn B."/>
            <person name="Bloom T."/>
            <person name="Blye J."/>
            <person name="Boguslavskiy L."/>
            <person name="Borowsky M."/>
            <person name="Boukhgalter B."/>
            <person name="Brunache A."/>
            <person name="Butler J."/>
            <person name="Calixte N."/>
            <person name="Calvo S."/>
            <person name="Camarata J."/>
            <person name="Campo K."/>
            <person name="Chang J."/>
            <person name="Cheshatsang Y."/>
            <person name="Citroen M."/>
            <person name="Collymore A."/>
            <person name="Considine T."/>
            <person name="Cook A."/>
            <person name="Cooke P."/>
            <person name="Corum B."/>
            <person name="Cuomo C."/>
            <person name="David R."/>
            <person name="Dawoe T."/>
            <person name="Degray S."/>
            <person name="Dodge S."/>
            <person name="Dooley K."/>
            <person name="Dorje P."/>
            <person name="Dorjee K."/>
            <person name="Dorris L."/>
            <person name="Duffey N."/>
            <person name="Dupes A."/>
            <person name="Elkins T."/>
            <person name="Engels R."/>
            <person name="Erickson J."/>
            <person name="Farina A."/>
            <person name="Faro S."/>
            <person name="Ferreira P."/>
            <person name="Fischer H."/>
            <person name="Fitzgerald M."/>
            <person name="Foley K."/>
            <person name="Gage D."/>
            <person name="Galagan J."/>
            <person name="Gearin G."/>
            <person name="Gnerre S."/>
            <person name="Gnirke A."/>
            <person name="Goyette A."/>
            <person name="Graham J."/>
            <person name="Grandbois E."/>
            <person name="Gyaltsen K."/>
            <person name="Hafez N."/>
            <person name="Hagopian D."/>
            <person name="Hagos B."/>
            <person name="Hall J."/>
            <person name="Hatcher B."/>
            <person name="Heller A."/>
            <person name="Higgins H."/>
            <person name="Honan T."/>
            <person name="Horn A."/>
            <person name="Houde N."/>
            <person name="Hughes L."/>
            <person name="Hulme W."/>
            <person name="Husby E."/>
            <person name="Iliev I."/>
            <person name="Jaffe D."/>
            <person name="Jones C."/>
            <person name="Kamal M."/>
            <person name="Kamat A."/>
            <person name="Kamvysselis M."/>
            <person name="Karlsson E."/>
            <person name="Kells C."/>
            <person name="Kieu A."/>
            <person name="Kisner P."/>
            <person name="Kodira C."/>
            <person name="Kulbokas E."/>
            <person name="Labutti K."/>
            <person name="Lama D."/>
            <person name="Landers T."/>
            <person name="Leger J."/>
            <person name="Levine S."/>
            <person name="Lewis D."/>
            <person name="Lewis T."/>
            <person name="Lindblad-toh K."/>
            <person name="Liu X."/>
            <person name="Lokyitsang T."/>
            <person name="Lokyitsang Y."/>
            <person name="Lucien O."/>
            <person name="Lui A."/>
            <person name="Ma L.J."/>
            <person name="Mabbitt R."/>
            <person name="Macdonald J."/>
            <person name="Maclean C."/>
            <person name="Major J."/>
            <person name="Manning J."/>
            <person name="Marabella R."/>
            <person name="Maru K."/>
            <person name="Matthews C."/>
            <person name="Mauceli E."/>
            <person name="Mccarthy M."/>
            <person name="Mcdonough S."/>
            <person name="Mcghee T."/>
            <person name="Meldrim J."/>
            <person name="Meneus L."/>
            <person name="Mesirov J."/>
            <person name="Mihalev A."/>
            <person name="Mihova T."/>
            <person name="Mikkelsen T."/>
            <person name="Mlenga V."/>
            <person name="Moru K."/>
            <person name="Mozes J."/>
            <person name="Mulrain L."/>
            <person name="Munson G."/>
            <person name="Naylor J."/>
            <person name="Newes C."/>
            <person name="Nguyen C."/>
            <person name="Nguyen N."/>
            <person name="Nguyen T."/>
            <person name="Nicol R."/>
            <person name="Nielsen C."/>
            <person name="Nizzari M."/>
            <person name="Norbu C."/>
            <person name="Norbu N."/>
            <person name="O'donnell P."/>
            <person name="Okoawo O."/>
            <person name="O'leary S."/>
            <person name="Omotosho B."/>
            <person name="O'neill K."/>
            <person name="Osman S."/>
            <person name="Parker S."/>
            <person name="Perrin D."/>
            <person name="Phunkhang P."/>
            <person name="Piqani B."/>
            <person name="Purcell S."/>
            <person name="Rachupka T."/>
            <person name="Ramasamy U."/>
            <person name="Rameau R."/>
            <person name="Ray V."/>
            <person name="Raymond C."/>
            <person name="Retta R."/>
            <person name="Richardson S."/>
            <person name="Rise C."/>
            <person name="Rodriguez J."/>
            <person name="Rogers J."/>
            <person name="Rogov P."/>
            <person name="Rutman M."/>
            <person name="Schupbach R."/>
            <person name="Seaman C."/>
            <person name="Settipalli S."/>
            <person name="Sharpe T."/>
            <person name="Sheridan J."/>
            <person name="Sherpa N."/>
            <person name="Shi J."/>
            <person name="Smirnov S."/>
            <person name="Smith C."/>
            <person name="Sougnez C."/>
            <person name="Spencer B."/>
            <person name="Stalker J."/>
            <person name="Stange-thomann N."/>
            <person name="Stavropoulos S."/>
            <person name="Stetson K."/>
            <person name="Stone C."/>
            <person name="Stone S."/>
            <person name="Stubbs M."/>
            <person name="Talamas J."/>
            <person name="Tchuinga P."/>
            <person name="Tenzing P."/>
            <person name="Tesfaye S."/>
            <person name="Theodore J."/>
            <person name="Thoulutsang Y."/>
            <person name="Topham K."/>
            <person name="Towey S."/>
            <person name="Tsamla T."/>
            <person name="Tsomo N."/>
            <person name="Vallee D."/>
            <person name="Vassiliev H."/>
            <person name="Venkataraman V."/>
            <person name="Vinson J."/>
            <person name="Vo A."/>
            <person name="Wade C."/>
            <person name="Wang S."/>
            <person name="Wangchuk T."/>
            <person name="Wangdi T."/>
            <person name="Whittaker C."/>
            <person name="Wilkinson J."/>
            <person name="Wu Y."/>
            <person name="Wyman D."/>
            <person name="Yadav S."/>
            <person name="Yang S."/>
            <person name="Yang X."/>
            <person name="Yeager S."/>
            <person name="Yee E."/>
            <person name="Young G."/>
            <person name="Zainoun J."/>
            <person name="Zembeck L."/>
            <person name="Zimmer A."/>
            <person name="Zody M."/>
            <person name="Lander E."/>
        </authorList>
    </citation>
    <scope>NUCLEOTIDE SEQUENCE [LARGE SCALE GENOMIC DNA]</scope>
</reference>